<feature type="region of interest" description="Disordered" evidence="5">
    <location>
        <begin position="1284"/>
        <end position="1303"/>
    </location>
</feature>
<dbReference type="GO" id="GO:0006952">
    <property type="term" value="P:defense response"/>
    <property type="evidence" value="ECO:0007669"/>
    <property type="project" value="UniProtKB-KW"/>
</dbReference>
<dbReference type="InterPro" id="IPR055414">
    <property type="entry name" value="LRR_R13L4/SHOC2-like"/>
</dbReference>
<evidence type="ECO:0000313" key="8">
    <source>
        <dbReference type="Proteomes" id="UP001459277"/>
    </source>
</evidence>
<evidence type="ECO:0000259" key="6">
    <source>
        <dbReference type="PROSITE" id="PS50104"/>
    </source>
</evidence>
<dbReference type="Pfam" id="PF23598">
    <property type="entry name" value="LRR_14"/>
    <property type="match status" value="2"/>
</dbReference>
<dbReference type="GO" id="GO:0051707">
    <property type="term" value="P:response to other organism"/>
    <property type="evidence" value="ECO:0007669"/>
    <property type="project" value="UniProtKB-ARBA"/>
</dbReference>
<dbReference type="Gene3D" id="3.80.10.10">
    <property type="entry name" value="Ribonuclease Inhibitor"/>
    <property type="match status" value="3"/>
</dbReference>
<dbReference type="InterPro" id="IPR058192">
    <property type="entry name" value="WHD_ROQ1-like"/>
</dbReference>
<dbReference type="Gene3D" id="1.10.8.430">
    <property type="entry name" value="Helical domain of apoptotic protease-activating factors"/>
    <property type="match status" value="1"/>
</dbReference>
<keyword evidence="8" id="KW-1185">Reference proteome</keyword>
<evidence type="ECO:0000256" key="2">
    <source>
        <dbReference type="ARBA" id="ARBA00022737"/>
    </source>
</evidence>
<dbReference type="InterPro" id="IPR042197">
    <property type="entry name" value="Apaf_helical"/>
</dbReference>
<dbReference type="InterPro" id="IPR002182">
    <property type="entry name" value="NB-ARC"/>
</dbReference>
<dbReference type="SUPFAM" id="SSF52047">
    <property type="entry name" value="RNI-like"/>
    <property type="match status" value="1"/>
</dbReference>
<dbReference type="InterPro" id="IPR044974">
    <property type="entry name" value="Disease_R_plants"/>
</dbReference>
<dbReference type="SUPFAM" id="SSF52200">
    <property type="entry name" value="Toll/Interleukin receptor TIR domain"/>
    <property type="match status" value="1"/>
</dbReference>
<sequence>MKRALDFTEGSEELPPAKVLCQRDLYCDSMDSSSSCFPSSSSISSTSQWKYDVFLSFRGEDTRNTAVDFLNYALERRGIYIFKDDEKLEGGKTIKPELLKAIEESRFAVVILSENYASSTWCLEELVKIIECKEEKGMTVLPIFYNVDPSNLRKLEGAFAKAFVEHEKQFKEKVSKWRDALNHVAGIVGYHVKNSLLSEVVNSIVRLVSRKSSFEFSEITEGLVGIHTRLVELESCLALWLKDDVRSIGFWAMGGMGKSTLAKVAYKMISNEFDVCCFIDDVRKKDLCSLQKNLISQISKETNLNIQNKLDGERMIKKMLQHKKVLLVLDDVDESNELKMLVRKWDWFGSGSRIIITTRDKHLLEDLPVDEIFEVKALNYKEAFCLFCSKAFKKELCPDEYLNLSNSFVRYVNGLPLALEVLGSFLFKSSTAEWKSALEMLKEDPNSKINQVLKISFDGLPDSVKDIFKDIACLFNHEKKDHVVRILDSIGHRSVIGLRILIDKSLLKIFKNNELWMHNLIENMGRNMVRQESLEPGERSRLWLYKDIDHVLKNNTVRSYILELIPYLLIQQKGLLWNPNAFLKMPNLKFLRIRNIFLQLDTLPNSLRYFEYNDYPSKSLPPLPDELVELHLLHSKIEVLWEGMKNFDKLKSIHMAGSSDMIIAPNFNGVPNLEELDLEGCSKLRELHPSIGKLKNLKLLNLTKCQELTTLPNKFELESLVTLNLTRCSKVKKIPEFVGNMKHLQELLLAGTAITELPSSVECLIGLNILILQDCNKLVCLPNTICNLTSLKNLDLWGCSKFDKLPDYLGNIVCLKELDLCGTAIRELPSSVEFLIGLTSLNLKDCKNFVLLPSTICSLKSLKYFNLIGCSKFDKLPEDLGNIVPLEVLLLKETAIKELPSSVEFLISLKILNLDDCKNFVLLPSTVCGLKSLIHMALSGCSKFVNLPENFGNLKRLNALYLEGTAIEVLPSSVGRLAALADLGLKDCKNLVRLPSTICNLKMVFRLNLTGCSKITNLPENLEYMESLSDLRLGGTAIKELPSSIIHLKRIPRLSFNSWRSLSSSQPSLTRRHRIDLSDCNLSAIPSGIDRFSEAGFLELFLRGNDFVSLPESFSQFSGLTRLYLDGCKSLRSLSNIPSTVYFICVDNCTSLERLPEPSNDFYWSSFVNFTVQCFNCFKLAANIKDFSNVFEGQSSKQFEKCYIIPGREIPKWFEEVNICDTSVVSRNNTGETRTFKVKKVKIQLPGCDEWRGIVLCVVFLPERHHRHHPFLFSHQIRVNGLQTSSFSPRDHPETDPDYMSENGQYPETQPDFRSEYGKVESHHLWLHSVSKTHLRLPETPGCSIDKKGFHQVELEIETYGLEVEKIGHLGLWFMLKKFTKDTLPGSDVDFAL</sequence>
<dbReference type="PRINTS" id="PR00364">
    <property type="entry name" value="DISEASERSIST"/>
</dbReference>
<evidence type="ECO:0000256" key="1">
    <source>
        <dbReference type="ARBA" id="ARBA00022614"/>
    </source>
</evidence>
<dbReference type="PANTHER" id="PTHR11017:SF573">
    <property type="entry name" value="ADP-RIBOSYL CYCLASE_CYCLIC ADP-RIBOSE HYDROLASE"/>
    <property type="match status" value="1"/>
</dbReference>
<keyword evidence="2" id="KW-0677">Repeat</keyword>
<reference evidence="7 8" key="1">
    <citation type="submission" date="2024-01" db="EMBL/GenBank/DDBJ databases">
        <title>A telomere-to-telomere, gap-free genome of sweet tea (Lithocarpus litseifolius).</title>
        <authorList>
            <person name="Zhou J."/>
        </authorList>
    </citation>
    <scope>NUCLEOTIDE SEQUENCE [LARGE SCALE GENOMIC DNA]</scope>
    <source>
        <strain evidence="7">Zhou-2022a</strain>
        <tissue evidence="7">Leaf</tissue>
    </source>
</reference>
<dbReference type="InterPro" id="IPR035897">
    <property type="entry name" value="Toll_tir_struct_dom_sf"/>
</dbReference>
<keyword evidence="3" id="KW-0611">Plant defense</keyword>
<organism evidence="7 8">
    <name type="scientific">Lithocarpus litseifolius</name>
    <dbReference type="NCBI Taxonomy" id="425828"/>
    <lineage>
        <taxon>Eukaryota</taxon>
        <taxon>Viridiplantae</taxon>
        <taxon>Streptophyta</taxon>
        <taxon>Embryophyta</taxon>
        <taxon>Tracheophyta</taxon>
        <taxon>Spermatophyta</taxon>
        <taxon>Magnoliopsida</taxon>
        <taxon>eudicotyledons</taxon>
        <taxon>Gunneridae</taxon>
        <taxon>Pentapetalae</taxon>
        <taxon>rosids</taxon>
        <taxon>fabids</taxon>
        <taxon>Fagales</taxon>
        <taxon>Fagaceae</taxon>
        <taxon>Lithocarpus</taxon>
    </lineage>
</organism>
<dbReference type="PROSITE" id="PS50104">
    <property type="entry name" value="TIR"/>
    <property type="match status" value="1"/>
</dbReference>
<dbReference type="Pfam" id="PF23282">
    <property type="entry name" value="WHD_ROQ1"/>
    <property type="match status" value="1"/>
</dbReference>
<dbReference type="InterPro" id="IPR000157">
    <property type="entry name" value="TIR_dom"/>
</dbReference>
<dbReference type="InterPro" id="IPR003591">
    <property type="entry name" value="Leu-rich_rpt_typical-subtyp"/>
</dbReference>
<comment type="caution">
    <text evidence="7">The sequence shown here is derived from an EMBL/GenBank/DDBJ whole genome shotgun (WGS) entry which is preliminary data.</text>
</comment>
<dbReference type="Proteomes" id="UP001459277">
    <property type="component" value="Unassembled WGS sequence"/>
</dbReference>
<dbReference type="PANTHER" id="PTHR11017">
    <property type="entry name" value="LEUCINE-RICH REPEAT-CONTAINING PROTEIN"/>
    <property type="match status" value="1"/>
</dbReference>
<evidence type="ECO:0000313" key="7">
    <source>
        <dbReference type="EMBL" id="KAK9984837.1"/>
    </source>
</evidence>
<dbReference type="Pfam" id="PF01582">
    <property type="entry name" value="TIR"/>
    <property type="match status" value="1"/>
</dbReference>
<keyword evidence="4" id="KW-0520">NAD</keyword>
<gene>
    <name evidence="7" type="ORF">SO802_034362</name>
</gene>
<evidence type="ECO:0000256" key="5">
    <source>
        <dbReference type="SAM" id="MobiDB-lite"/>
    </source>
</evidence>
<proteinExistence type="predicted"/>
<dbReference type="SUPFAM" id="SSF52540">
    <property type="entry name" value="P-loop containing nucleoside triphosphate hydrolases"/>
    <property type="match status" value="1"/>
</dbReference>
<dbReference type="GO" id="GO:0043531">
    <property type="term" value="F:ADP binding"/>
    <property type="evidence" value="ECO:0007669"/>
    <property type="project" value="InterPro"/>
</dbReference>
<dbReference type="InterPro" id="IPR032675">
    <property type="entry name" value="LRR_dom_sf"/>
</dbReference>
<protein>
    <recommendedName>
        <fullName evidence="6">TIR domain-containing protein</fullName>
    </recommendedName>
</protein>
<name>A0AAW2BGG1_9ROSI</name>
<dbReference type="GO" id="GO:0007165">
    <property type="term" value="P:signal transduction"/>
    <property type="evidence" value="ECO:0007669"/>
    <property type="project" value="InterPro"/>
</dbReference>
<evidence type="ECO:0000256" key="4">
    <source>
        <dbReference type="ARBA" id="ARBA00023027"/>
    </source>
</evidence>
<evidence type="ECO:0000256" key="3">
    <source>
        <dbReference type="ARBA" id="ARBA00022821"/>
    </source>
</evidence>
<dbReference type="Pfam" id="PF00931">
    <property type="entry name" value="NB-ARC"/>
    <property type="match status" value="1"/>
</dbReference>
<dbReference type="EMBL" id="JAZDWU010000012">
    <property type="protein sequence ID" value="KAK9984837.1"/>
    <property type="molecule type" value="Genomic_DNA"/>
</dbReference>
<keyword evidence="1" id="KW-0433">Leucine-rich repeat</keyword>
<dbReference type="SUPFAM" id="SSF52058">
    <property type="entry name" value="L domain-like"/>
    <property type="match status" value="1"/>
</dbReference>
<dbReference type="Gene3D" id="3.40.50.300">
    <property type="entry name" value="P-loop containing nucleotide triphosphate hydrolases"/>
    <property type="match status" value="1"/>
</dbReference>
<dbReference type="SMART" id="SM00369">
    <property type="entry name" value="LRR_TYP"/>
    <property type="match status" value="6"/>
</dbReference>
<dbReference type="FunFam" id="3.40.50.10140:FF:000007">
    <property type="entry name" value="Disease resistance protein (TIR-NBS-LRR class)"/>
    <property type="match status" value="1"/>
</dbReference>
<dbReference type="SMART" id="SM00255">
    <property type="entry name" value="TIR"/>
    <property type="match status" value="1"/>
</dbReference>
<dbReference type="InterPro" id="IPR027417">
    <property type="entry name" value="P-loop_NTPase"/>
</dbReference>
<dbReference type="Gene3D" id="3.40.50.10140">
    <property type="entry name" value="Toll/interleukin-1 receptor homology (TIR) domain"/>
    <property type="match status" value="1"/>
</dbReference>
<feature type="domain" description="TIR" evidence="6">
    <location>
        <begin position="49"/>
        <end position="212"/>
    </location>
</feature>
<accession>A0AAW2BGG1</accession>